<evidence type="ECO:0000313" key="3">
    <source>
        <dbReference type="Proteomes" id="UP000532121"/>
    </source>
</evidence>
<feature type="transmembrane region" description="Helical" evidence="1">
    <location>
        <begin position="101"/>
        <end position="124"/>
    </location>
</feature>
<reference evidence="2 3" key="1">
    <citation type="submission" date="2020-04" db="EMBL/GenBank/DDBJ databases">
        <title>MicrobeNet Type strains.</title>
        <authorList>
            <person name="Nicholson A.C."/>
        </authorList>
    </citation>
    <scope>NUCLEOTIDE SEQUENCE [LARGE SCALE GENOMIC DNA]</scope>
    <source>
        <strain evidence="2 3">DSM 22768</strain>
    </source>
</reference>
<keyword evidence="1" id="KW-0812">Transmembrane</keyword>
<name>A0A7X9LC65_STRRT</name>
<keyword evidence="1" id="KW-0472">Membrane</keyword>
<feature type="transmembrane region" description="Helical" evidence="1">
    <location>
        <begin position="345"/>
        <end position="366"/>
    </location>
</feature>
<dbReference type="PANTHER" id="PTHR36840:SF1">
    <property type="entry name" value="BLL5714 PROTEIN"/>
    <property type="match status" value="1"/>
</dbReference>
<protein>
    <submittedName>
        <fullName evidence="2">Low temperature requirement protein A</fullName>
    </submittedName>
</protein>
<sequence>MSSLNHHKRVEFTELFYDLVFVYAISKTTALIHHLHHGIVSFSAIAAFLVTILILVNTWMIQTVFTNRYGKNSFFNIIVSVINMAMLLLISSMISNDWQGYFNYFCWTVGILTLTLFLQYLIQYFKHESTDKDKSLILSFLTMTGLRTLASFVAALFPLAVGYPLFITGIVVSFLMPIVYRKRQSLVSINFPHLIERISLFVIITFGEMIMGIAPFFTPETFGIRSVLIFSMITLLFLYYFGQFDHAIDDSTDTQGLFLIYSHYPIFIGLLMTAVSITFLTEQNANHLFAVLFLYTGLIFFQTSVLSNTIYNKPHVIYSKNYIALQLATTFVAAMASILAAANSTLVLCITTACLFLIETYFLFYYTKGCQKAGLTPGNWF</sequence>
<accession>A0A7X9LC65</accession>
<feature type="transmembrane region" description="Helical" evidence="1">
    <location>
        <begin position="73"/>
        <end position="95"/>
    </location>
</feature>
<feature type="transmembrane region" description="Helical" evidence="1">
    <location>
        <begin position="223"/>
        <end position="241"/>
    </location>
</feature>
<feature type="transmembrane region" description="Helical" evidence="1">
    <location>
        <begin position="200"/>
        <end position="217"/>
    </location>
</feature>
<dbReference type="RefSeq" id="WP_193522793.1">
    <property type="nucleotide sequence ID" value="NZ_JABASA010000001.1"/>
</dbReference>
<feature type="transmembrane region" description="Helical" evidence="1">
    <location>
        <begin position="261"/>
        <end position="281"/>
    </location>
</feature>
<evidence type="ECO:0000256" key="1">
    <source>
        <dbReference type="SAM" id="Phobius"/>
    </source>
</evidence>
<dbReference type="EMBL" id="JABASA010000001">
    <property type="protein sequence ID" value="NMD48199.1"/>
    <property type="molecule type" value="Genomic_DNA"/>
</dbReference>
<feature type="transmembrane region" description="Helical" evidence="1">
    <location>
        <begin position="163"/>
        <end position="180"/>
    </location>
</feature>
<dbReference type="Pfam" id="PF06772">
    <property type="entry name" value="LtrA"/>
    <property type="match status" value="1"/>
</dbReference>
<feature type="transmembrane region" description="Helical" evidence="1">
    <location>
        <begin position="322"/>
        <end position="339"/>
    </location>
</feature>
<proteinExistence type="predicted"/>
<comment type="caution">
    <text evidence="2">The sequence shown here is derived from an EMBL/GenBank/DDBJ whole genome shotgun (WGS) entry which is preliminary data.</text>
</comment>
<dbReference type="Proteomes" id="UP000532121">
    <property type="component" value="Unassembled WGS sequence"/>
</dbReference>
<organism evidence="2 3">
    <name type="scientific">Streptococcus ratti</name>
    <dbReference type="NCBI Taxonomy" id="1341"/>
    <lineage>
        <taxon>Bacteria</taxon>
        <taxon>Bacillati</taxon>
        <taxon>Bacillota</taxon>
        <taxon>Bacilli</taxon>
        <taxon>Lactobacillales</taxon>
        <taxon>Streptococcaceae</taxon>
        <taxon>Streptococcus</taxon>
    </lineage>
</organism>
<dbReference type="InterPro" id="IPR010640">
    <property type="entry name" value="Low_temperature_requirement_A"/>
</dbReference>
<evidence type="ECO:0000313" key="2">
    <source>
        <dbReference type="EMBL" id="NMD48199.1"/>
    </source>
</evidence>
<keyword evidence="1" id="KW-1133">Transmembrane helix</keyword>
<dbReference type="AlphaFoldDB" id="A0A7X9LC65"/>
<feature type="transmembrane region" description="Helical" evidence="1">
    <location>
        <begin position="136"/>
        <end position="157"/>
    </location>
</feature>
<feature type="transmembrane region" description="Helical" evidence="1">
    <location>
        <begin position="287"/>
        <end position="310"/>
    </location>
</feature>
<gene>
    <name evidence="2" type="ORF">HHO37_00590</name>
</gene>
<dbReference type="PANTHER" id="PTHR36840">
    <property type="entry name" value="BLL5714 PROTEIN"/>
    <property type="match status" value="1"/>
</dbReference>
<feature type="transmembrane region" description="Helical" evidence="1">
    <location>
        <begin position="39"/>
        <end position="61"/>
    </location>
</feature>
<feature type="transmembrane region" description="Helical" evidence="1">
    <location>
        <begin position="12"/>
        <end position="33"/>
    </location>
</feature>